<comment type="catalytic activity">
    <reaction evidence="11">
        <text>a 5,6-dihydrouridine in tRNA + NAD(+) = a uridine in tRNA + NADH + H(+)</text>
        <dbReference type="Rhea" id="RHEA:54452"/>
        <dbReference type="Rhea" id="RHEA-COMP:13339"/>
        <dbReference type="Rhea" id="RHEA-COMP:13887"/>
        <dbReference type="ChEBI" id="CHEBI:15378"/>
        <dbReference type="ChEBI" id="CHEBI:57540"/>
        <dbReference type="ChEBI" id="CHEBI:57945"/>
        <dbReference type="ChEBI" id="CHEBI:65315"/>
        <dbReference type="ChEBI" id="CHEBI:74443"/>
    </reaction>
</comment>
<keyword evidence="4 12" id="KW-0285">Flavoprotein</keyword>
<dbReference type="PANTHER" id="PTHR45846:SF1">
    <property type="entry name" value="TRNA-DIHYDROURIDINE(47) SYNTHASE [NAD(P)(+)]-LIKE"/>
    <property type="match status" value="1"/>
</dbReference>
<accession>A0A2M7QE81</accession>
<evidence type="ECO:0000256" key="12">
    <source>
        <dbReference type="PIRNR" id="PIRNR006621"/>
    </source>
</evidence>
<evidence type="ECO:0000256" key="5">
    <source>
        <dbReference type="ARBA" id="ARBA00022643"/>
    </source>
</evidence>
<keyword evidence="7" id="KW-0521">NADP</keyword>
<evidence type="ECO:0000313" key="17">
    <source>
        <dbReference type="Proteomes" id="UP000230108"/>
    </source>
</evidence>
<evidence type="ECO:0000256" key="1">
    <source>
        <dbReference type="ARBA" id="ARBA00001917"/>
    </source>
</evidence>
<comment type="function">
    <text evidence="2 12">Catalyzes the synthesis of 5,6-dihydrouridine (D), a modified base found in the D-loop of most tRNAs, via the reduction of the C5-C6 double bond in target uridines.</text>
</comment>
<name>A0A2M7QE81_9BACT</name>
<dbReference type="GO" id="GO:0000049">
    <property type="term" value="F:tRNA binding"/>
    <property type="evidence" value="ECO:0007669"/>
    <property type="project" value="UniProtKB-KW"/>
</dbReference>
<keyword evidence="6 12" id="KW-0819">tRNA processing</keyword>
<evidence type="ECO:0000256" key="10">
    <source>
        <dbReference type="ARBA" id="ARBA00048205"/>
    </source>
</evidence>
<dbReference type="CDD" id="cd02801">
    <property type="entry name" value="DUS_like_FMN"/>
    <property type="match status" value="1"/>
</dbReference>
<gene>
    <name evidence="16" type="ORF">COY90_00225</name>
</gene>
<organism evidence="16 17">
    <name type="scientific">Candidatus Roizmanbacteria bacterium CG_4_10_14_0_8_um_filter_39_9</name>
    <dbReference type="NCBI Taxonomy" id="1974829"/>
    <lineage>
        <taxon>Bacteria</taxon>
        <taxon>Candidatus Roizmaniibacteriota</taxon>
    </lineage>
</organism>
<dbReference type="PIRSF" id="PIRSF006621">
    <property type="entry name" value="Dus"/>
    <property type="match status" value="1"/>
</dbReference>
<dbReference type="Proteomes" id="UP000230108">
    <property type="component" value="Unassembled WGS sequence"/>
</dbReference>
<evidence type="ECO:0000256" key="2">
    <source>
        <dbReference type="ARBA" id="ARBA00002790"/>
    </source>
</evidence>
<dbReference type="SUPFAM" id="SSF51395">
    <property type="entry name" value="FMN-linked oxidoreductases"/>
    <property type="match status" value="1"/>
</dbReference>
<evidence type="ECO:0000256" key="14">
    <source>
        <dbReference type="PIRSR" id="PIRSR006621-2"/>
    </source>
</evidence>
<keyword evidence="8" id="KW-0694">RNA-binding</keyword>
<keyword evidence="9 12" id="KW-0560">Oxidoreductase</keyword>
<comment type="catalytic activity">
    <reaction evidence="10">
        <text>a 5,6-dihydrouridine in tRNA + NADP(+) = a uridine in tRNA + NADPH + H(+)</text>
        <dbReference type="Rhea" id="RHEA:23624"/>
        <dbReference type="Rhea" id="RHEA-COMP:13339"/>
        <dbReference type="Rhea" id="RHEA-COMP:13887"/>
        <dbReference type="ChEBI" id="CHEBI:15378"/>
        <dbReference type="ChEBI" id="CHEBI:57783"/>
        <dbReference type="ChEBI" id="CHEBI:58349"/>
        <dbReference type="ChEBI" id="CHEBI:65315"/>
        <dbReference type="ChEBI" id="CHEBI:74443"/>
    </reaction>
</comment>
<dbReference type="GO" id="GO:0050660">
    <property type="term" value="F:flavin adenine dinucleotide binding"/>
    <property type="evidence" value="ECO:0007669"/>
    <property type="project" value="InterPro"/>
</dbReference>
<evidence type="ECO:0000256" key="3">
    <source>
        <dbReference type="ARBA" id="ARBA00022555"/>
    </source>
</evidence>
<comment type="cofactor">
    <cofactor evidence="1 12 14">
        <name>FMN</name>
        <dbReference type="ChEBI" id="CHEBI:58210"/>
    </cofactor>
</comment>
<keyword evidence="5 12" id="KW-0288">FMN</keyword>
<proteinExistence type="inferred from homology"/>
<feature type="binding site" evidence="14">
    <location>
        <position position="96"/>
    </location>
    <ligand>
        <name>FMN</name>
        <dbReference type="ChEBI" id="CHEBI:58210"/>
    </ligand>
</feature>
<feature type="binding site" evidence="14">
    <location>
        <position position="167"/>
    </location>
    <ligand>
        <name>FMN</name>
        <dbReference type="ChEBI" id="CHEBI:58210"/>
    </ligand>
</feature>
<dbReference type="Gene3D" id="1.10.1200.80">
    <property type="entry name" value="Putative flavin oxidoreducatase, domain 2"/>
    <property type="match status" value="1"/>
</dbReference>
<comment type="caution">
    <text evidence="16">The sequence shown here is derived from an EMBL/GenBank/DDBJ whole genome shotgun (WGS) entry which is preliminary data.</text>
</comment>
<evidence type="ECO:0000256" key="13">
    <source>
        <dbReference type="PIRSR" id="PIRSR006621-1"/>
    </source>
</evidence>
<dbReference type="PANTHER" id="PTHR45846">
    <property type="entry name" value="TRNA-DIHYDROURIDINE(47) SYNTHASE [NAD(P)(+)]-LIKE"/>
    <property type="match status" value="1"/>
</dbReference>
<comment type="similarity">
    <text evidence="12">Belongs to the dus family.</text>
</comment>
<dbReference type="InterPro" id="IPR001269">
    <property type="entry name" value="DUS_fam"/>
</dbReference>
<dbReference type="GO" id="GO:0017150">
    <property type="term" value="F:tRNA dihydrouridine synthase activity"/>
    <property type="evidence" value="ECO:0007669"/>
    <property type="project" value="InterPro"/>
</dbReference>
<protein>
    <recommendedName>
        <fullName evidence="12">tRNA-dihydrouridine synthase</fullName>
        <ecNumber evidence="12">1.3.1.-</ecNumber>
    </recommendedName>
</protein>
<dbReference type="InterPro" id="IPR013785">
    <property type="entry name" value="Aldolase_TIM"/>
</dbReference>
<evidence type="ECO:0000256" key="7">
    <source>
        <dbReference type="ARBA" id="ARBA00022857"/>
    </source>
</evidence>
<dbReference type="Gene3D" id="3.20.20.70">
    <property type="entry name" value="Aldolase class I"/>
    <property type="match status" value="1"/>
</dbReference>
<keyword evidence="14" id="KW-0547">Nucleotide-binding</keyword>
<feature type="binding site" evidence="14">
    <location>
        <begin position="253"/>
        <end position="254"/>
    </location>
    <ligand>
        <name>FMN</name>
        <dbReference type="ChEBI" id="CHEBI:58210"/>
    </ligand>
</feature>
<keyword evidence="3" id="KW-0820">tRNA-binding</keyword>
<evidence type="ECO:0000256" key="4">
    <source>
        <dbReference type="ARBA" id="ARBA00022630"/>
    </source>
</evidence>
<evidence type="ECO:0000256" key="6">
    <source>
        <dbReference type="ARBA" id="ARBA00022694"/>
    </source>
</evidence>
<dbReference type="PROSITE" id="PS01136">
    <property type="entry name" value="UPF0034"/>
    <property type="match status" value="1"/>
</dbReference>
<sequence>MDLLREETERGNNIIKYMTSSNLTNKSNWTNISKPIIGLAPMDGITDAAFREIADKYGKPDVLFTEFVPAEGIAHGATRLFRSLQRHPTKTPIVAQLFGKTPKAFYESAKIVCKLGFDGVDINMGCPDNNIYKKGGGAKLISEPALAQEIIKAAKQGVDGRVPVTVKTRTGIDKPITSEWISALLEAEPDAITLHGRTLAQMYRGHADWEQIALGASLAKGTKTKFLGNGDVESMQEAREKTKTYDVDGVLIGRAALGNPWIFGDHMPTQDERFAVMIEHCRYFIKYRTGLKLFPMRKHLAWYVQKFDGAAKMRDALMHIETVEDVEKVIASFRPPKLDK</sequence>
<evidence type="ECO:0000259" key="15">
    <source>
        <dbReference type="Pfam" id="PF01207"/>
    </source>
</evidence>
<dbReference type="AlphaFoldDB" id="A0A2M7QE81"/>
<dbReference type="EMBL" id="PFLF01000006">
    <property type="protein sequence ID" value="PIY69519.1"/>
    <property type="molecule type" value="Genomic_DNA"/>
</dbReference>
<dbReference type="EC" id="1.3.1.-" evidence="12"/>
<feature type="binding site" evidence="14">
    <location>
        <position position="195"/>
    </location>
    <ligand>
        <name>FMN</name>
        <dbReference type="ChEBI" id="CHEBI:58210"/>
    </ligand>
</feature>
<evidence type="ECO:0000256" key="9">
    <source>
        <dbReference type="ARBA" id="ARBA00023002"/>
    </source>
</evidence>
<dbReference type="Pfam" id="PF01207">
    <property type="entry name" value="Dus"/>
    <property type="match status" value="1"/>
</dbReference>
<dbReference type="InterPro" id="IPR024036">
    <property type="entry name" value="tRNA-dHydroUridine_Synthase_C"/>
</dbReference>
<feature type="domain" description="DUS-like FMN-binding" evidence="15">
    <location>
        <begin position="39"/>
        <end position="328"/>
    </location>
</feature>
<dbReference type="InterPro" id="IPR018517">
    <property type="entry name" value="tRNA_hU_synthase_CS"/>
</dbReference>
<feature type="active site" description="Proton donor" evidence="13">
    <location>
        <position position="126"/>
    </location>
</feature>
<evidence type="ECO:0000256" key="8">
    <source>
        <dbReference type="ARBA" id="ARBA00022884"/>
    </source>
</evidence>
<dbReference type="InterPro" id="IPR035587">
    <property type="entry name" value="DUS-like_FMN-bd"/>
</dbReference>
<reference evidence="17" key="1">
    <citation type="submission" date="2017-09" db="EMBL/GenBank/DDBJ databases">
        <title>Depth-based differentiation of microbial function through sediment-hosted aquifers and enrichment of novel symbionts in the deep terrestrial subsurface.</title>
        <authorList>
            <person name="Probst A.J."/>
            <person name="Ladd B."/>
            <person name="Jarett J.K."/>
            <person name="Geller-Mcgrath D.E."/>
            <person name="Sieber C.M.K."/>
            <person name="Emerson J.B."/>
            <person name="Anantharaman K."/>
            <person name="Thomas B.C."/>
            <person name="Malmstrom R."/>
            <person name="Stieglmeier M."/>
            <person name="Klingl A."/>
            <person name="Woyke T."/>
            <person name="Ryan C.M."/>
            <person name="Banfield J.F."/>
        </authorList>
    </citation>
    <scope>NUCLEOTIDE SEQUENCE [LARGE SCALE GENOMIC DNA]</scope>
</reference>
<evidence type="ECO:0000256" key="11">
    <source>
        <dbReference type="ARBA" id="ARBA00048802"/>
    </source>
</evidence>
<evidence type="ECO:0000313" key="16">
    <source>
        <dbReference type="EMBL" id="PIY69519.1"/>
    </source>
</evidence>